<dbReference type="Proteomes" id="UP001187531">
    <property type="component" value="Unassembled WGS sequence"/>
</dbReference>
<organism evidence="2 3">
    <name type="scientific">Artemia franciscana</name>
    <name type="common">Brine shrimp</name>
    <name type="synonym">Artemia sanfranciscana</name>
    <dbReference type="NCBI Taxonomy" id="6661"/>
    <lineage>
        <taxon>Eukaryota</taxon>
        <taxon>Metazoa</taxon>
        <taxon>Ecdysozoa</taxon>
        <taxon>Arthropoda</taxon>
        <taxon>Crustacea</taxon>
        <taxon>Branchiopoda</taxon>
        <taxon>Anostraca</taxon>
        <taxon>Artemiidae</taxon>
        <taxon>Artemia</taxon>
    </lineage>
</organism>
<evidence type="ECO:0000313" key="3">
    <source>
        <dbReference type="Proteomes" id="UP001187531"/>
    </source>
</evidence>
<evidence type="ECO:0000313" key="2">
    <source>
        <dbReference type="EMBL" id="KAK2721907.1"/>
    </source>
</evidence>
<proteinExistence type="predicted"/>
<keyword evidence="3" id="KW-1185">Reference proteome</keyword>
<reference evidence="2" key="1">
    <citation type="submission" date="2023-07" db="EMBL/GenBank/DDBJ databases">
        <title>Chromosome-level genome assembly of Artemia franciscana.</title>
        <authorList>
            <person name="Jo E."/>
        </authorList>
    </citation>
    <scope>NUCLEOTIDE SEQUENCE</scope>
    <source>
        <tissue evidence="2">Whole body</tissue>
    </source>
</reference>
<comment type="caution">
    <text evidence="2">The sequence shown here is derived from an EMBL/GenBank/DDBJ whole genome shotgun (WGS) entry which is preliminary data.</text>
</comment>
<dbReference type="AlphaFoldDB" id="A0AA88IJ65"/>
<name>A0AA88IJ65_ARTSF</name>
<gene>
    <name evidence="2" type="ORF">QYM36_002469</name>
</gene>
<feature type="region of interest" description="Disordered" evidence="1">
    <location>
        <begin position="45"/>
        <end position="80"/>
    </location>
</feature>
<protein>
    <submittedName>
        <fullName evidence="2">Uncharacterized protein</fullName>
    </submittedName>
</protein>
<evidence type="ECO:0000256" key="1">
    <source>
        <dbReference type="SAM" id="MobiDB-lite"/>
    </source>
</evidence>
<dbReference type="EMBL" id="JAVRJZ010000005">
    <property type="protein sequence ID" value="KAK2721907.1"/>
    <property type="molecule type" value="Genomic_DNA"/>
</dbReference>
<feature type="compositionally biased region" description="Polar residues" evidence="1">
    <location>
        <begin position="71"/>
        <end position="80"/>
    </location>
</feature>
<sequence>MQLPQIADIIFDSYRLVPEPSSQNLNNSDEPVLVEPVCAQTTDEIESSEAGLFSREGTPNLPIKKMDLPSPSGSDSFKTAESATYKTAEYDENGSSKTEELKAKIEGEESIISTNPVFVRTLSCQSVKIGNIVRFLAEVSSSEIVELS</sequence>
<accession>A0AA88IJ65</accession>